<dbReference type="AlphaFoldDB" id="A0A6C8GM58"/>
<evidence type="ECO:0000313" key="2">
    <source>
        <dbReference type="Proteomes" id="UP000004906"/>
    </source>
</evidence>
<gene>
    <name evidence="1" type="ORF">LTSEADE_2728</name>
</gene>
<sequence>MALSDAVLHLRRIDDIQYFSGNCRRQRITA</sequence>
<name>A0A6C8GM58_SALET</name>
<accession>A0A6C8GM58</accession>
<reference evidence="1 2" key="1">
    <citation type="journal article" date="2011" name="BMC Genomics">
        <title>Genome sequencing reveals diversification of virulence factor content and possible host adaptation in distinct subpopulations of Salmonella enterica.</title>
        <authorList>
            <person name="den Bakker H.C."/>
            <person name="Moreno Switt A.I."/>
            <person name="Govoni G."/>
            <person name="Cummings C.A."/>
            <person name="Ranieri M.L."/>
            <person name="Degoricija L."/>
            <person name="Hoelzer K."/>
            <person name="Rodriguez-Rivera L.D."/>
            <person name="Brown S."/>
            <person name="Bolchacova E."/>
            <person name="Furtado M.R."/>
            <person name="Wiedmann M."/>
        </authorList>
    </citation>
    <scope>NUCLEOTIDE SEQUENCE [LARGE SCALE GENOMIC DNA]</scope>
    <source>
        <strain evidence="1 2">A4-669</strain>
    </source>
</reference>
<comment type="caution">
    <text evidence="1">The sequence shown here is derived from an EMBL/GenBank/DDBJ whole genome shotgun (WGS) entry which is preliminary data.</text>
</comment>
<organism evidence="1 2">
    <name type="scientific">Salmonella enterica subsp. enterica serovar Adelaide str. A4-669</name>
    <dbReference type="NCBI Taxonomy" id="913063"/>
    <lineage>
        <taxon>Bacteria</taxon>
        <taxon>Pseudomonadati</taxon>
        <taxon>Pseudomonadota</taxon>
        <taxon>Gammaproteobacteria</taxon>
        <taxon>Enterobacterales</taxon>
        <taxon>Enterobacteriaceae</taxon>
        <taxon>Salmonella</taxon>
    </lineage>
</organism>
<evidence type="ECO:0000313" key="1">
    <source>
        <dbReference type="EMBL" id="EHC35948.1"/>
    </source>
</evidence>
<dbReference type="EMBL" id="AFCI01000936">
    <property type="protein sequence ID" value="EHC35948.1"/>
    <property type="molecule type" value="Genomic_DNA"/>
</dbReference>
<dbReference type="Proteomes" id="UP000004906">
    <property type="component" value="Unassembled WGS sequence"/>
</dbReference>
<protein>
    <submittedName>
        <fullName evidence="1">Uncharacterized protein</fullName>
    </submittedName>
</protein>
<proteinExistence type="predicted"/>
<feature type="non-terminal residue" evidence="1">
    <location>
        <position position="30"/>
    </location>
</feature>